<comment type="caution">
    <text evidence="1">The sequence shown here is derived from an EMBL/GenBank/DDBJ whole genome shotgun (WGS) entry which is preliminary data.</text>
</comment>
<dbReference type="Proteomes" id="UP000053232">
    <property type="component" value="Unassembled WGS sequence"/>
</dbReference>
<dbReference type="AlphaFoldDB" id="A0A073I0U4"/>
<name>A0A073I0U4_9SPIT</name>
<sequence length="151" mass="17599">MKEIYTQISAQQGEVQLIQTNQDEFFKESIPSTSTWAVQQFIENSRVYLKIRLNIKLHFCLNTYQLGVETELKDAYLKGDTQIVTNYLKAARTSLRKIVLRNVLADMSSVSIQLFDIKEAQGPRMLKDQVKFDNLKVILRHLQDIQTYLLE</sequence>
<dbReference type="EMBL" id="ARYC01000233">
    <property type="protein sequence ID" value="KEJ83125.1"/>
    <property type="molecule type" value="Genomic_DNA"/>
</dbReference>
<accession>A0A073I0U4</accession>
<keyword evidence="2" id="KW-1185">Reference proteome</keyword>
<reference evidence="2" key="1">
    <citation type="journal article" date="2014" name="Cell">
        <title>The Architecture of a Scrambled Genome Reveals Massive Levels of Genomic Rearrangement during Development.</title>
        <authorList>
            <person name="Chen X."/>
            <person name="Bracht J.R."/>
            <person name="Goldman A.D."/>
            <person name="Dolzhenko E."/>
            <person name="Clay D.M."/>
            <person name="Swart E.C."/>
            <person name="Perlman D.H."/>
            <person name="Doak T.G."/>
            <person name="Stuart A."/>
            <person name="Amemiya C.T."/>
            <person name="Sebra R.P."/>
            <person name="Landweber L.F."/>
        </authorList>
    </citation>
    <scope>NUCLEOTIDE SEQUENCE [LARGE SCALE GENOMIC DNA]</scope>
    <source>
        <strain evidence="2">JRB310</strain>
    </source>
</reference>
<evidence type="ECO:0000313" key="1">
    <source>
        <dbReference type="EMBL" id="KEJ83125.1"/>
    </source>
</evidence>
<proteinExistence type="predicted"/>
<evidence type="ECO:0000313" key="2">
    <source>
        <dbReference type="Proteomes" id="UP000053232"/>
    </source>
</evidence>
<gene>
    <name evidence="1" type="ORF">OXYTRIMIC_721</name>
</gene>
<organism evidence="1 2">
    <name type="scientific">Oxytricha trifallax</name>
    <dbReference type="NCBI Taxonomy" id="1172189"/>
    <lineage>
        <taxon>Eukaryota</taxon>
        <taxon>Sar</taxon>
        <taxon>Alveolata</taxon>
        <taxon>Ciliophora</taxon>
        <taxon>Intramacronucleata</taxon>
        <taxon>Spirotrichea</taxon>
        <taxon>Stichotrichia</taxon>
        <taxon>Sporadotrichida</taxon>
        <taxon>Oxytrichidae</taxon>
        <taxon>Oxytrichinae</taxon>
        <taxon>Oxytricha</taxon>
    </lineage>
</organism>
<protein>
    <submittedName>
        <fullName evidence="1">Uncharacterized protein</fullName>
    </submittedName>
</protein>